<feature type="region of interest" description="Disordered" evidence="1">
    <location>
        <begin position="1"/>
        <end position="104"/>
    </location>
</feature>
<feature type="compositionally biased region" description="Basic residues" evidence="1">
    <location>
        <begin position="21"/>
        <end position="30"/>
    </location>
</feature>
<feature type="region of interest" description="Disordered" evidence="1">
    <location>
        <begin position="142"/>
        <end position="176"/>
    </location>
</feature>
<gene>
    <name evidence="2" type="ORF">BDK51DRAFT_28805</name>
</gene>
<protein>
    <submittedName>
        <fullName evidence="2">Uncharacterized protein</fullName>
    </submittedName>
</protein>
<feature type="compositionally biased region" description="Basic residues" evidence="1">
    <location>
        <begin position="379"/>
        <end position="390"/>
    </location>
</feature>
<feature type="region of interest" description="Disordered" evidence="1">
    <location>
        <begin position="288"/>
        <end position="357"/>
    </location>
</feature>
<feature type="compositionally biased region" description="Basic and acidic residues" evidence="1">
    <location>
        <begin position="68"/>
        <end position="84"/>
    </location>
</feature>
<feature type="compositionally biased region" description="Basic and acidic residues" evidence="1">
    <location>
        <begin position="1"/>
        <end position="20"/>
    </location>
</feature>
<feature type="compositionally biased region" description="Basic and acidic residues" evidence="1">
    <location>
        <begin position="297"/>
        <end position="357"/>
    </location>
</feature>
<reference evidence="3" key="1">
    <citation type="journal article" date="2018" name="Nat. Microbiol.">
        <title>Leveraging single-cell genomics to expand the fungal tree of life.</title>
        <authorList>
            <person name="Ahrendt S.R."/>
            <person name="Quandt C.A."/>
            <person name="Ciobanu D."/>
            <person name="Clum A."/>
            <person name="Salamov A."/>
            <person name="Andreopoulos B."/>
            <person name="Cheng J.F."/>
            <person name="Woyke T."/>
            <person name="Pelin A."/>
            <person name="Henrissat B."/>
            <person name="Reynolds N.K."/>
            <person name="Benny G.L."/>
            <person name="Smith M.E."/>
            <person name="James T.Y."/>
            <person name="Grigoriev I.V."/>
        </authorList>
    </citation>
    <scope>NUCLEOTIDE SEQUENCE [LARGE SCALE GENOMIC DNA]</scope>
</reference>
<sequence>GYRWGDRRGGQKEERAVETHGKRRGKKGGKGKFDSEAVRGFRKSWRQVIGGVGGHGEGPDDSEWTGQGEEKARQVGRDTVEENRLPSPGAPLHDAGHNVSHPTTSRRHRVFQLVSSSFASSSFERSSLPDGSLYGIHDVLDEAAPSRPSPSNIPTPLPPSHPNPERTASPPFLAQSPRPIRRITGVAALSASAYESDAGTVGSAFTSTLDPRELLHGALEAFEAGADGLEGRGQAALALESLGWGGGIMVRSDGVGYVVGAGRGVGVYLRDFYPLSWRRGEGWRGGTIGHGLTEGPPPRDHQLKARGKGEGRQEDGGREEVGTSGRGRGEKANGDVVEEDGRREVEHREKRREELERARRAKRVWTPKWSCGLLERQTSGKRTRSKRGWVAKRNGGGECREWRGTSDEGDTLRQVEEEWTKETEGPGRGGEKEDEEEEEDEERGDEEKEDVKYVEEEEEEAGRRGAGGSGVVVVVGWWWWQEEEEGPSSPPTPPPSLLAWLLWWWWWRRRRRMARRGCRLHRSPAGPPNFLPVK</sequence>
<dbReference type="Proteomes" id="UP000269721">
    <property type="component" value="Unassembled WGS sequence"/>
</dbReference>
<organism evidence="2 3">
    <name type="scientific">Blyttiomyces helicus</name>
    <dbReference type="NCBI Taxonomy" id="388810"/>
    <lineage>
        <taxon>Eukaryota</taxon>
        <taxon>Fungi</taxon>
        <taxon>Fungi incertae sedis</taxon>
        <taxon>Chytridiomycota</taxon>
        <taxon>Chytridiomycota incertae sedis</taxon>
        <taxon>Chytridiomycetes</taxon>
        <taxon>Chytridiomycetes incertae sedis</taxon>
        <taxon>Blyttiomyces</taxon>
    </lineage>
</organism>
<feature type="non-terminal residue" evidence="2">
    <location>
        <position position="1"/>
    </location>
</feature>
<name>A0A4P9WP62_9FUNG</name>
<evidence type="ECO:0000313" key="2">
    <source>
        <dbReference type="EMBL" id="RKO94282.1"/>
    </source>
</evidence>
<accession>A0A4P9WP62</accession>
<proteinExistence type="predicted"/>
<feature type="compositionally biased region" description="Basic and acidic residues" evidence="1">
    <location>
        <begin position="398"/>
        <end position="431"/>
    </location>
</feature>
<feature type="region of interest" description="Disordered" evidence="1">
    <location>
        <begin position="376"/>
        <end position="467"/>
    </location>
</feature>
<feature type="compositionally biased region" description="Pro residues" evidence="1">
    <location>
        <begin position="147"/>
        <end position="162"/>
    </location>
</feature>
<dbReference type="EMBL" id="KZ993948">
    <property type="protein sequence ID" value="RKO94282.1"/>
    <property type="molecule type" value="Genomic_DNA"/>
</dbReference>
<feature type="compositionally biased region" description="Basic and acidic residues" evidence="1">
    <location>
        <begin position="445"/>
        <end position="454"/>
    </location>
</feature>
<dbReference type="AlphaFoldDB" id="A0A4P9WP62"/>
<evidence type="ECO:0000256" key="1">
    <source>
        <dbReference type="SAM" id="MobiDB-lite"/>
    </source>
</evidence>
<evidence type="ECO:0000313" key="3">
    <source>
        <dbReference type="Proteomes" id="UP000269721"/>
    </source>
</evidence>
<keyword evidence="3" id="KW-1185">Reference proteome</keyword>
<feature type="compositionally biased region" description="Acidic residues" evidence="1">
    <location>
        <begin position="432"/>
        <end position="444"/>
    </location>
</feature>